<dbReference type="GO" id="GO:0005524">
    <property type="term" value="F:ATP binding"/>
    <property type="evidence" value="ECO:0007669"/>
    <property type="project" value="UniProtKB-UniRule"/>
</dbReference>
<dbReference type="GO" id="GO:0030983">
    <property type="term" value="F:mismatched DNA binding"/>
    <property type="evidence" value="ECO:0007669"/>
    <property type="project" value="InterPro"/>
</dbReference>
<comment type="subunit">
    <text evidence="9">Homodimer. Binds to stalled ribosomes, contacting rRNA.</text>
</comment>
<name>A0A9D9HU93_9BACT</name>
<evidence type="ECO:0000256" key="9">
    <source>
        <dbReference type="HAMAP-Rule" id="MF_00092"/>
    </source>
</evidence>
<evidence type="ECO:0000256" key="2">
    <source>
        <dbReference type="ARBA" id="ARBA00022730"/>
    </source>
</evidence>
<keyword evidence="1 9" id="KW-0540">Nuclease</keyword>
<comment type="function">
    <text evidence="9">Acts as a ribosome collision sensor, splitting the ribosome into its 2 subunits. Detects stalled/collided 70S ribosomes which it binds and splits by an ATP-hydrolysis driven conformational change. Acts upstream of the ribosome quality control system (RQC), a ribosome-associated complex that mediates the extraction of incompletely synthesized nascent chains from stalled ribosomes and their subsequent degradation. Probably generates substrates for RQC.</text>
</comment>
<dbReference type="SUPFAM" id="SSF160443">
    <property type="entry name" value="SMR domain-like"/>
    <property type="match status" value="1"/>
</dbReference>
<evidence type="ECO:0000256" key="6">
    <source>
        <dbReference type="ARBA" id="ARBA00022840"/>
    </source>
</evidence>
<dbReference type="InterPro" id="IPR007696">
    <property type="entry name" value="DNA_mismatch_repair_MutS_core"/>
</dbReference>
<dbReference type="Pfam" id="PF01713">
    <property type="entry name" value="Smr"/>
    <property type="match status" value="1"/>
</dbReference>
<feature type="domain" description="Smr" evidence="11">
    <location>
        <begin position="729"/>
        <end position="804"/>
    </location>
</feature>
<dbReference type="InterPro" id="IPR046893">
    <property type="entry name" value="MSSS"/>
</dbReference>
<dbReference type="GO" id="GO:0072344">
    <property type="term" value="P:rescue of stalled ribosome"/>
    <property type="evidence" value="ECO:0007669"/>
    <property type="project" value="UniProtKB-UniRule"/>
</dbReference>
<evidence type="ECO:0000313" key="12">
    <source>
        <dbReference type="EMBL" id="MBO8460409.1"/>
    </source>
</evidence>
<dbReference type="InterPro" id="IPR036187">
    <property type="entry name" value="DNA_mismatch_repair_MutS_sf"/>
</dbReference>
<dbReference type="InterPro" id="IPR045076">
    <property type="entry name" value="MutS"/>
</dbReference>
<dbReference type="SUPFAM" id="SSF48334">
    <property type="entry name" value="DNA repair protein MutS, domain III"/>
    <property type="match status" value="1"/>
</dbReference>
<evidence type="ECO:0000256" key="4">
    <source>
        <dbReference type="ARBA" id="ARBA00022759"/>
    </source>
</evidence>
<dbReference type="GO" id="GO:0006298">
    <property type="term" value="P:mismatch repair"/>
    <property type="evidence" value="ECO:0007669"/>
    <property type="project" value="InterPro"/>
</dbReference>
<dbReference type="SMART" id="SM00533">
    <property type="entry name" value="MUTSd"/>
    <property type="match status" value="1"/>
</dbReference>
<keyword evidence="6 9" id="KW-0067">ATP-binding</keyword>
<dbReference type="Pfam" id="PF00488">
    <property type="entry name" value="MutS_V"/>
    <property type="match status" value="1"/>
</dbReference>
<evidence type="ECO:0000256" key="1">
    <source>
        <dbReference type="ARBA" id="ARBA00022722"/>
    </source>
</evidence>
<dbReference type="FunFam" id="3.30.1370.110:FF:000004">
    <property type="entry name" value="Endonuclease MutS2"/>
    <property type="match status" value="1"/>
</dbReference>
<protein>
    <recommendedName>
        <fullName evidence="9">Endonuclease MutS2</fullName>
        <ecNumber evidence="9">3.1.-.-</ecNumber>
    </recommendedName>
    <alternativeName>
        <fullName evidence="9">Ribosome-associated protein quality control-upstream factor</fullName>
        <shortName evidence="9">RQC-upstream factor</shortName>
        <shortName evidence="9">RqcU</shortName>
        <ecNumber evidence="9">3.6.4.-</ecNumber>
    </alternativeName>
</protein>
<dbReference type="PANTHER" id="PTHR48466:SF2">
    <property type="entry name" value="OS10G0509000 PROTEIN"/>
    <property type="match status" value="1"/>
</dbReference>
<evidence type="ECO:0000256" key="10">
    <source>
        <dbReference type="SAM" id="MobiDB-lite"/>
    </source>
</evidence>
<dbReference type="FunFam" id="3.40.50.300:FF:001531">
    <property type="entry name" value="Endonuclease MutS2"/>
    <property type="match status" value="1"/>
</dbReference>
<keyword evidence="2 9" id="KW-0699">rRNA-binding</keyword>
<evidence type="ECO:0000313" key="13">
    <source>
        <dbReference type="Proteomes" id="UP000823641"/>
    </source>
</evidence>
<evidence type="ECO:0000256" key="7">
    <source>
        <dbReference type="ARBA" id="ARBA00022884"/>
    </source>
</evidence>
<comment type="function">
    <text evidence="9">Endonuclease that is involved in the suppression of homologous recombination and thus may have a key role in the control of bacterial genetic diversity.</text>
</comment>
<dbReference type="InterPro" id="IPR027417">
    <property type="entry name" value="P-loop_NTPase"/>
</dbReference>
<dbReference type="EMBL" id="JADIMG010000084">
    <property type="protein sequence ID" value="MBO8460409.1"/>
    <property type="molecule type" value="Genomic_DNA"/>
</dbReference>
<dbReference type="NCBIfam" id="TIGR01069">
    <property type="entry name" value="mutS2"/>
    <property type="match status" value="1"/>
</dbReference>
<proteinExistence type="inferred from homology"/>
<reference evidence="12" key="1">
    <citation type="submission" date="2020-10" db="EMBL/GenBank/DDBJ databases">
        <authorList>
            <person name="Gilroy R."/>
        </authorList>
    </citation>
    <scope>NUCLEOTIDE SEQUENCE</scope>
    <source>
        <strain evidence="12">G3-3990</strain>
    </source>
</reference>
<dbReference type="Gene3D" id="3.40.50.300">
    <property type="entry name" value="P-loop containing nucleotide triphosphate hydrolases"/>
    <property type="match status" value="1"/>
</dbReference>
<dbReference type="PANTHER" id="PTHR48466">
    <property type="entry name" value="OS10G0509000 PROTEIN-RELATED"/>
    <property type="match status" value="1"/>
</dbReference>
<sequence length="804" mass="90860">MIFPENFEQKIDFHVLRTQMEALCTFPLGKEEVQRIVFTSNKREIELMLDETHELMRILQDASLDLPVGGFYDLREDLARIRVEGLFLDENELFQLRKTLEATHQLRMFIQTLPEHEYPILSGMASQLPPLSLILRDIDRILDKFGRIKDNASPELATIRKELSQAQSSVSRLINSILKQAQTDGYIEKDVSPTMREGRLVIPVPPMYKRKLGGIVHDESATGKTVFVEPAQVVEANNRIRELEGEQRREIIRILTLFANQLRPHIPDLLNTQLFLGHIDFLRAKALFAQQIGAIRPTVTDEPLVDWQRARHPLLLLTLQKQGKTIVPLDILLNKKQRILLISGPNAGGKSVCLKTVALLQYMVQCGLPVPVAETSQMGIFQDIFIDIGDEQSIEDDLSTYSSHLRNMKHFVRYAKDRTLLLIDEFGGGTEPQIGGAIAEATLDRLNKNGAYGVITTHYTNLKHFAEDVEGIVNGAMLYDRHNMQPLFLLQIGRPGSSFAVEIARKIGLPEDIIQAAVDKVGAEHVDYDKHLQDIARDKRYWETKRQKIRQQEKKLEETIARYQSEMDNINRTKKEIVSKAKQEAADLLQQSNSLIENTIRKIKEAQADKETTRKVRQELEEYKQQISDSPKLKAAKSKPVKNKPQIKNTERELAVGDTIRLKGQSMNGTILEIQGKNALIAIGALKSNVPLERLEYVSNTQLKKQASAAGGRTSDEVRQRKLHFKHDIDLRGMRADEALQAVMYFIDDAIMVGAGTVRILHGTGTGALRQVIRQYLSTVSGVASFHDEHVQFGGAGITVVELE</sequence>
<dbReference type="Gene3D" id="3.30.1370.110">
    <property type="match status" value="1"/>
</dbReference>
<dbReference type="PIRSF" id="PIRSF005814">
    <property type="entry name" value="MutS_YshD"/>
    <property type="match status" value="1"/>
</dbReference>
<dbReference type="InterPro" id="IPR000432">
    <property type="entry name" value="DNA_mismatch_repair_MutS_C"/>
</dbReference>
<dbReference type="GO" id="GO:0019843">
    <property type="term" value="F:rRNA binding"/>
    <property type="evidence" value="ECO:0007669"/>
    <property type="project" value="UniProtKB-UniRule"/>
</dbReference>
<dbReference type="Proteomes" id="UP000823641">
    <property type="component" value="Unassembled WGS sequence"/>
</dbReference>
<dbReference type="SMART" id="SM00534">
    <property type="entry name" value="MUTSac"/>
    <property type="match status" value="1"/>
</dbReference>
<dbReference type="EC" id="3.1.-.-" evidence="9"/>
<dbReference type="AlphaFoldDB" id="A0A9D9HU93"/>
<dbReference type="InterPro" id="IPR002625">
    <property type="entry name" value="Smr_dom"/>
</dbReference>
<evidence type="ECO:0000256" key="3">
    <source>
        <dbReference type="ARBA" id="ARBA00022741"/>
    </source>
</evidence>
<dbReference type="Pfam" id="PF20297">
    <property type="entry name" value="MSSS"/>
    <property type="match status" value="1"/>
</dbReference>
<dbReference type="PROSITE" id="PS50828">
    <property type="entry name" value="SMR"/>
    <property type="match status" value="1"/>
</dbReference>
<dbReference type="GO" id="GO:0140664">
    <property type="term" value="F:ATP-dependent DNA damage sensor activity"/>
    <property type="evidence" value="ECO:0007669"/>
    <property type="project" value="InterPro"/>
</dbReference>
<dbReference type="InterPro" id="IPR036063">
    <property type="entry name" value="Smr_dom_sf"/>
</dbReference>
<evidence type="ECO:0000259" key="11">
    <source>
        <dbReference type="PROSITE" id="PS50828"/>
    </source>
</evidence>
<dbReference type="EC" id="3.6.4.-" evidence="9"/>
<evidence type="ECO:0000256" key="5">
    <source>
        <dbReference type="ARBA" id="ARBA00022801"/>
    </source>
</evidence>
<dbReference type="InterPro" id="IPR005747">
    <property type="entry name" value="MutS2"/>
</dbReference>
<comment type="caution">
    <text evidence="12">The sequence shown here is derived from an EMBL/GenBank/DDBJ whole genome shotgun (WGS) entry which is preliminary data.</text>
</comment>
<keyword evidence="7 9" id="KW-0694">RNA-binding</keyword>
<keyword evidence="3 9" id="KW-0547">Nucleotide-binding</keyword>
<reference evidence="12" key="2">
    <citation type="journal article" date="2021" name="PeerJ">
        <title>Extensive microbial diversity within the chicken gut microbiome revealed by metagenomics and culture.</title>
        <authorList>
            <person name="Gilroy R."/>
            <person name="Ravi A."/>
            <person name="Getino M."/>
            <person name="Pursley I."/>
            <person name="Horton D.L."/>
            <person name="Alikhan N.F."/>
            <person name="Baker D."/>
            <person name="Gharbi K."/>
            <person name="Hall N."/>
            <person name="Watson M."/>
            <person name="Adriaenssens E.M."/>
            <person name="Foster-Nyarko E."/>
            <person name="Jarju S."/>
            <person name="Secka A."/>
            <person name="Antonio M."/>
            <person name="Oren A."/>
            <person name="Chaudhuri R.R."/>
            <person name="La Ragione R."/>
            <person name="Hildebrand F."/>
            <person name="Pallen M.J."/>
        </authorList>
    </citation>
    <scope>NUCLEOTIDE SEQUENCE</scope>
    <source>
        <strain evidence="12">G3-3990</strain>
    </source>
</reference>
<feature type="region of interest" description="Disordered" evidence="10">
    <location>
        <begin position="623"/>
        <end position="647"/>
    </location>
</feature>
<dbReference type="HAMAP" id="MF_00092">
    <property type="entry name" value="MutS2"/>
    <property type="match status" value="1"/>
</dbReference>
<comment type="similarity">
    <text evidence="9">Belongs to the DNA mismatch repair MutS family. MutS2 subfamily.</text>
</comment>
<organism evidence="12 13">
    <name type="scientific">Candidatus Gallipaludibacter merdavium</name>
    <dbReference type="NCBI Taxonomy" id="2840839"/>
    <lineage>
        <taxon>Bacteria</taxon>
        <taxon>Pseudomonadati</taxon>
        <taxon>Bacteroidota</taxon>
        <taxon>Bacteroidia</taxon>
        <taxon>Bacteroidales</taxon>
        <taxon>Candidatus Gallipaludibacter</taxon>
    </lineage>
</organism>
<dbReference type="GO" id="GO:0016887">
    <property type="term" value="F:ATP hydrolysis activity"/>
    <property type="evidence" value="ECO:0007669"/>
    <property type="project" value="InterPro"/>
</dbReference>
<dbReference type="SMART" id="SM00463">
    <property type="entry name" value="SMR"/>
    <property type="match status" value="1"/>
</dbReference>
<keyword evidence="5 9" id="KW-0378">Hydrolase</keyword>
<feature type="binding site" evidence="9">
    <location>
        <begin position="344"/>
        <end position="351"/>
    </location>
    <ligand>
        <name>ATP</name>
        <dbReference type="ChEBI" id="CHEBI:30616"/>
    </ligand>
</feature>
<evidence type="ECO:0000256" key="8">
    <source>
        <dbReference type="ARBA" id="ARBA00023125"/>
    </source>
</evidence>
<dbReference type="GO" id="GO:0043023">
    <property type="term" value="F:ribosomal large subunit binding"/>
    <property type="evidence" value="ECO:0007669"/>
    <property type="project" value="UniProtKB-UniRule"/>
</dbReference>
<keyword evidence="4 9" id="KW-0255">Endonuclease</keyword>
<gene>
    <name evidence="9" type="primary">mutS2</name>
    <name evidence="9" type="synonym">rqcU</name>
    <name evidence="12" type="ORF">IAA73_08775</name>
</gene>
<dbReference type="GO" id="GO:0004519">
    <property type="term" value="F:endonuclease activity"/>
    <property type="evidence" value="ECO:0007669"/>
    <property type="project" value="UniProtKB-UniRule"/>
</dbReference>
<accession>A0A9D9HU93</accession>
<keyword evidence="8 9" id="KW-0238">DNA-binding</keyword>
<dbReference type="SUPFAM" id="SSF52540">
    <property type="entry name" value="P-loop containing nucleoside triphosphate hydrolases"/>
    <property type="match status" value="1"/>
</dbReference>
<dbReference type="GO" id="GO:0045910">
    <property type="term" value="P:negative regulation of DNA recombination"/>
    <property type="evidence" value="ECO:0007669"/>
    <property type="project" value="InterPro"/>
</dbReference>